<protein>
    <submittedName>
        <fullName evidence="2">Uncharacterized protein</fullName>
    </submittedName>
</protein>
<comment type="caution">
    <text evidence="2">The sequence shown here is derived from an EMBL/GenBank/DDBJ whole genome shotgun (WGS) entry which is preliminary data.</text>
</comment>
<feature type="transmembrane region" description="Helical" evidence="1">
    <location>
        <begin position="23"/>
        <end position="41"/>
    </location>
</feature>
<name>A0A4R6S9G5_LABRH</name>
<sequence length="101" mass="11326">MTPDQDVEEPLLLFETELSVRQAWWGIWFFVAFGALCWIAAGIKVSPVWFAGLLPAAFAAWANVNLRNVVTVTQELKWILLAVAGLVVDYGALFVFLKTQR</sequence>
<proteinExistence type="predicted"/>
<keyword evidence="1" id="KW-1133">Transmembrane helix</keyword>
<evidence type="ECO:0000313" key="3">
    <source>
        <dbReference type="Proteomes" id="UP000295444"/>
    </source>
</evidence>
<dbReference type="EMBL" id="SNXZ01000004">
    <property type="protein sequence ID" value="TDP96093.1"/>
    <property type="molecule type" value="Genomic_DNA"/>
</dbReference>
<accession>A0A4R6S9G5</accession>
<dbReference type="Proteomes" id="UP000295444">
    <property type="component" value="Unassembled WGS sequence"/>
</dbReference>
<dbReference type="AlphaFoldDB" id="A0A4R6S9G5"/>
<reference evidence="2 3" key="1">
    <citation type="submission" date="2019-03" db="EMBL/GenBank/DDBJ databases">
        <title>Genomic Encyclopedia of Type Strains, Phase IV (KMG-IV): sequencing the most valuable type-strain genomes for metagenomic binning, comparative biology and taxonomic classification.</title>
        <authorList>
            <person name="Goeker M."/>
        </authorList>
    </citation>
    <scope>NUCLEOTIDE SEQUENCE [LARGE SCALE GENOMIC DNA]</scope>
    <source>
        <strain evidence="2 3">DSM 45361</strain>
    </source>
</reference>
<feature type="transmembrane region" description="Helical" evidence="1">
    <location>
        <begin position="48"/>
        <end position="66"/>
    </location>
</feature>
<organism evidence="2 3">
    <name type="scientific">Labedaea rhizosphaerae</name>
    <dbReference type="NCBI Taxonomy" id="598644"/>
    <lineage>
        <taxon>Bacteria</taxon>
        <taxon>Bacillati</taxon>
        <taxon>Actinomycetota</taxon>
        <taxon>Actinomycetes</taxon>
        <taxon>Pseudonocardiales</taxon>
        <taxon>Pseudonocardiaceae</taxon>
        <taxon>Labedaea</taxon>
    </lineage>
</organism>
<keyword evidence="1" id="KW-0812">Transmembrane</keyword>
<keyword evidence="3" id="KW-1185">Reference proteome</keyword>
<gene>
    <name evidence="2" type="ORF">EV186_10473</name>
</gene>
<evidence type="ECO:0000313" key="2">
    <source>
        <dbReference type="EMBL" id="TDP96093.1"/>
    </source>
</evidence>
<evidence type="ECO:0000256" key="1">
    <source>
        <dbReference type="SAM" id="Phobius"/>
    </source>
</evidence>
<keyword evidence="1" id="KW-0472">Membrane</keyword>
<feature type="transmembrane region" description="Helical" evidence="1">
    <location>
        <begin position="78"/>
        <end position="97"/>
    </location>
</feature>